<evidence type="ECO:0000313" key="2">
    <source>
        <dbReference type="Proteomes" id="UP001195483"/>
    </source>
</evidence>
<organism evidence="1 2">
    <name type="scientific">Potamilus streckersoni</name>
    <dbReference type="NCBI Taxonomy" id="2493646"/>
    <lineage>
        <taxon>Eukaryota</taxon>
        <taxon>Metazoa</taxon>
        <taxon>Spiralia</taxon>
        <taxon>Lophotrochozoa</taxon>
        <taxon>Mollusca</taxon>
        <taxon>Bivalvia</taxon>
        <taxon>Autobranchia</taxon>
        <taxon>Heteroconchia</taxon>
        <taxon>Palaeoheterodonta</taxon>
        <taxon>Unionida</taxon>
        <taxon>Unionoidea</taxon>
        <taxon>Unionidae</taxon>
        <taxon>Ambleminae</taxon>
        <taxon>Lampsilini</taxon>
        <taxon>Potamilus</taxon>
    </lineage>
</organism>
<keyword evidence="2" id="KW-1185">Reference proteome</keyword>
<dbReference type="AlphaFoldDB" id="A0AAE0SQ54"/>
<reference evidence="1" key="2">
    <citation type="journal article" date="2021" name="Genome Biol. Evol.">
        <title>Developing a high-quality reference genome for a parasitic bivalve with doubly uniparental inheritance (Bivalvia: Unionida).</title>
        <authorList>
            <person name="Smith C.H."/>
        </authorList>
    </citation>
    <scope>NUCLEOTIDE SEQUENCE</scope>
    <source>
        <strain evidence="1">CHS0354</strain>
        <tissue evidence="1">Mantle</tissue>
    </source>
</reference>
<protein>
    <submittedName>
        <fullName evidence="1">Uncharacterized protein</fullName>
    </submittedName>
</protein>
<dbReference type="Proteomes" id="UP001195483">
    <property type="component" value="Unassembled WGS sequence"/>
</dbReference>
<evidence type="ECO:0000313" key="1">
    <source>
        <dbReference type="EMBL" id="KAK3595992.1"/>
    </source>
</evidence>
<sequence>MVQVDDWIVVQVNDLLAHLDDLVLVGLEIDREVDEIFSSDDFNVSLGEIPNFFEEQENENTRIKTEHDVKPFAAYLKSIGEIMNMELIPYSMN</sequence>
<accession>A0AAE0SQ54</accession>
<reference evidence="1" key="1">
    <citation type="journal article" date="2021" name="Genome Biol. Evol.">
        <title>A High-Quality Reference Genome for a Parasitic Bivalve with Doubly Uniparental Inheritance (Bivalvia: Unionida).</title>
        <authorList>
            <person name="Smith C.H."/>
        </authorList>
    </citation>
    <scope>NUCLEOTIDE SEQUENCE</scope>
    <source>
        <strain evidence="1">CHS0354</strain>
    </source>
</reference>
<proteinExistence type="predicted"/>
<gene>
    <name evidence="1" type="ORF">CHS0354_032507</name>
</gene>
<name>A0AAE0SQ54_9BIVA</name>
<reference evidence="1" key="3">
    <citation type="submission" date="2023-05" db="EMBL/GenBank/DDBJ databases">
        <authorList>
            <person name="Smith C.H."/>
        </authorList>
    </citation>
    <scope>NUCLEOTIDE SEQUENCE</scope>
    <source>
        <strain evidence="1">CHS0354</strain>
        <tissue evidence="1">Mantle</tissue>
    </source>
</reference>
<dbReference type="EMBL" id="JAEAOA010001917">
    <property type="protein sequence ID" value="KAK3595992.1"/>
    <property type="molecule type" value="Genomic_DNA"/>
</dbReference>
<comment type="caution">
    <text evidence="1">The sequence shown here is derived from an EMBL/GenBank/DDBJ whole genome shotgun (WGS) entry which is preliminary data.</text>
</comment>